<organism evidence="7 8">
    <name type="scientific">Monosporascus ibericus</name>
    <dbReference type="NCBI Taxonomy" id="155417"/>
    <lineage>
        <taxon>Eukaryota</taxon>
        <taxon>Fungi</taxon>
        <taxon>Dikarya</taxon>
        <taxon>Ascomycota</taxon>
        <taxon>Pezizomycotina</taxon>
        <taxon>Sordariomycetes</taxon>
        <taxon>Xylariomycetidae</taxon>
        <taxon>Xylariales</taxon>
        <taxon>Xylariales incertae sedis</taxon>
        <taxon>Monosporascus</taxon>
    </lineage>
</organism>
<dbReference type="EMBL" id="QJNU01000274">
    <property type="protein sequence ID" value="RYP03224.1"/>
    <property type="molecule type" value="Genomic_DNA"/>
</dbReference>
<dbReference type="STRING" id="155417.A0A4Q4TCC1"/>
<evidence type="ECO:0000256" key="1">
    <source>
        <dbReference type="ARBA" id="ARBA00004141"/>
    </source>
</evidence>
<dbReference type="GO" id="GO:0015140">
    <property type="term" value="F:malate transmembrane transporter activity"/>
    <property type="evidence" value="ECO:0007669"/>
    <property type="project" value="InterPro"/>
</dbReference>
<keyword evidence="4 6" id="KW-0472">Membrane</keyword>
<evidence type="ECO:0000256" key="6">
    <source>
        <dbReference type="SAM" id="Phobius"/>
    </source>
</evidence>
<keyword evidence="3 6" id="KW-1133">Transmembrane helix</keyword>
<dbReference type="CDD" id="cd09317">
    <property type="entry name" value="TDT_Mae1_like"/>
    <property type="match status" value="1"/>
</dbReference>
<feature type="transmembrane region" description="Helical" evidence="6">
    <location>
        <begin position="410"/>
        <end position="435"/>
    </location>
</feature>
<dbReference type="PANTHER" id="PTHR31162:SF3">
    <property type="entry name" value="TRANSPORTER_MALIC ACID TRANSPORT PROTEIN, PUTATIVE-RELATED"/>
    <property type="match status" value="1"/>
</dbReference>
<keyword evidence="2 6" id="KW-0812">Transmembrane</keyword>
<feature type="transmembrane region" description="Helical" evidence="6">
    <location>
        <begin position="197"/>
        <end position="217"/>
    </location>
</feature>
<comment type="caution">
    <text evidence="7">The sequence shown here is derived from an EMBL/GenBank/DDBJ whole genome shotgun (WGS) entry which is preliminary data.</text>
</comment>
<reference evidence="7 8" key="1">
    <citation type="submission" date="2018-06" db="EMBL/GenBank/DDBJ databases">
        <title>Complete Genomes of Monosporascus.</title>
        <authorList>
            <person name="Robinson A.J."/>
            <person name="Natvig D.O."/>
        </authorList>
    </citation>
    <scope>NUCLEOTIDE SEQUENCE [LARGE SCALE GENOMIC DNA]</scope>
    <source>
        <strain evidence="7 8">CBS 110550</strain>
    </source>
</reference>
<feature type="transmembrane region" description="Helical" evidence="6">
    <location>
        <begin position="304"/>
        <end position="323"/>
    </location>
</feature>
<sequence>MPRAVNSEHAHEPSENGYMTPREEHFEAGGGVARPTNRGRDKSHTDSISANGFFQAHDPESLARMISNARKNRHGKKIGIRDRICCYQWTWFTMTMATGGIANVFHSIWVAYRASWLYYIGLVFFLFNMSLFAMNCVLITMRFRMVPGSFTHSFTDQVESLFIPAVFVSTGTILINICEFGIPYASRWLVKVMLVMFWVYGGVSVVASAAMYLVLWSTQVFPIHTMTPVWVFPAYPLLLTAPFAGNLILSAVSANEHPGFNFTPMAFCAVAIQGTGFLISFMICAAFIYRLMTQKLPRDAQRPGVFISVGPSGFTVAGLVLLGQKAEAIVPASFGSQEHAVIILRIVSNLMGLWLWGLSVWFFLVSVGSLWKYVRPEHSMPFQMTWWSFVFPNTALVTATLALATALNSAGLRICGCVMAACLTVVWLLVFVTMLRCLWKRQLLWPKELDSK</sequence>
<dbReference type="Pfam" id="PF03595">
    <property type="entry name" value="SLAC1"/>
    <property type="match status" value="1"/>
</dbReference>
<accession>A0A4Q4TCC1</accession>
<feature type="transmembrane region" description="Helical" evidence="6">
    <location>
        <begin position="229"/>
        <end position="252"/>
    </location>
</feature>
<dbReference type="InterPro" id="IPR038665">
    <property type="entry name" value="Voltage-dep_anion_channel_sf"/>
</dbReference>
<dbReference type="PANTHER" id="PTHR31162">
    <property type="entry name" value="MALIC ACID TRANSPORT PROTEIN-RELATED"/>
    <property type="match status" value="1"/>
</dbReference>
<name>A0A4Q4TCC1_9PEZI</name>
<evidence type="ECO:0000313" key="7">
    <source>
        <dbReference type="EMBL" id="RYP03224.1"/>
    </source>
</evidence>
<dbReference type="InterPro" id="IPR004695">
    <property type="entry name" value="SLAC1/Mae1/Ssu1/TehA"/>
</dbReference>
<feature type="compositionally biased region" description="Basic and acidic residues" evidence="5">
    <location>
        <begin position="1"/>
        <end position="14"/>
    </location>
</feature>
<keyword evidence="8" id="KW-1185">Reference proteome</keyword>
<dbReference type="AlphaFoldDB" id="A0A4Q4TCC1"/>
<evidence type="ECO:0000256" key="3">
    <source>
        <dbReference type="ARBA" id="ARBA00022989"/>
    </source>
</evidence>
<feature type="transmembrane region" description="Helical" evidence="6">
    <location>
        <begin position="89"/>
        <end position="110"/>
    </location>
</feature>
<proteinExistence type="predicted"/>
<feature type="transmembrane region" description="Helical" evidence="6">
    <location>
        <begin position="161"/>
        <end position="185"/>
    </location>
</feature>
<feature type="region of interest" description="Disordered" evidence="5">
    <location>
        <begin position="1"/>
        <end position="22"/>
    </location>
</feature>
<dbReference type="GO" id="GO:0016020">
    <property type="term" value="C:membrane"/>
    <property type="evidence" value="ECO:0007669"/>
    <property type="project" value="UniProtKB-SubCell"/>
</dbReference>
<evidence type="ECO:0008006" key="9">
    <source>
        <dbReference type="Google" id="ProtNLM"/>
    </source>
</evidence>
<dbReference type="Gene3D" id="1.50.10.150">
    <property type="entry name" value="Voltage-dependent anion channel"/>
    <property type="match status" value="1"/>
</dbReference>
<evidence type="ECO:0000256" key="2">
    <source>
        <dbReference type="ARBA" id="ARBA00022692"/>
    </source>
</evidence>
<feature type="transmembrane region" description="Helical" evidence="6">
    <location>
        <begin position="264"/>
        <end position="292"/>
    </location>
</feature>
<feature type="transmembrane region" description="Helical" evidence="6">
    <location>
        <begin position="386"/>
        <end position="404"/>
    </location>
</feature>
<evidence type="ECO:0000256" key="5">
    <source>
        <dbReference type="SAM" id="MobiDB-lite"/>
    </source>
</evidence>
<feature type="transmembrane region" description="Helical" evidence="6">
    <location>
        <begin position="116"/>
        <end position="140"/>
    </location>
</feature>
<dbReference type="Proteomes" id="UP000293360">
    <property type="component" value="Unassembled WGS sequence"/>
</dbReference>
<evidence type="ECO:0000313" key="8">
    <source>
        <dbReference type="Proteomes" id="UP000293360"/>
    </source>
</evidence>
<comment type="subcellular location">
    <subcellularLocation>
        <location evidence="1">Membrane</location>
        <topology evidence="1">Multi-pass membrane protein</topology>
    </subcellularLocation>
</comment>
<dbReference type="InterPro" id="IPR030185">
    <property type="entry name" value="Mae1"/>
</dbReference>
<dbReference type="OrthoDB" id="2901184at2759"/>
<protein>
    <recommendedName>
        <fullName evidence="9">C4-dicarboxylate transporter/malic acid transport protein</fullName>
    </recommendedName>
</protein>
<evidence type="ECO:0000256" key="4">
    <source>
        <dbReference type="ARBA" id="ARBA00023136"/>
    </source>
</evidence>
<gene>
    <name evidence="7" type="ORF">DL764_005271</name>
</gene>